<name>M2TSE4_COCH5</name>
<keyword evidence="3" id="KW-1185">Reference proteome</keyword>
<dbReference type="AlphaFoldDB" id="M2TSE4"/>
<sequence>MLLGERTSRGFVTNGLLRIYNDSMENALSCWLTEHNCPYTLQKHKTSVLSSGRTNREWGSSWGNRMYNRVIQLDRAYNSIRIRALTAEEERTASKALNMAVVAFASQWAQAGDRGSRARSTDYNFSTDEFPESNYFERSMQEGLWHQTSQILHRAAGIDSFRIVFAMIIFSLTQRPLDITRPFPYSMSQLKAKYEYFKSIIQDDESPIFLELALRQMMAQRRSLERAEQTMPRTADGEFQDPLQQEDRDTFNLLYWLGVMFDTLSATISERTVVVDDEDCELPRPKSRKPTPPAAATSASTAWPVIPNMFNTQFHPVPPDATVDAPTVDSGASKDPEDNKVWGDLFMRNPDSQVDPKATRWPCSYKLAASTLSSAAPVKVLLYRRVSQIQTLVSRQASADKLESAINAAFQVYTYWSRTYAPFISDCITHHATLPTRIQSWYILLAGHWHLGVFLLSDLLHTIDTAALSLPNERACRLSSNLVATLRRQNALAVADLSLASIHPATQSEEEFAAAAAAAAAGGVRSEFHFALSEAALLTEPWTIVFVRSLCRAGYILVSIAASTDFTGEEREQARARCGDCIEGLWYLGRKSDMAFLAARCLSSMLDDAVLEMGGRNTTTTTTATTTTTEDEDEGGRTSASEKSPATGSAGAAPMMTTAPTADSATSLFQNWGIDDIMRDVHPQNLAGAPPQPLPTGQHQRQQQQQQQQQLNFPLPLPHPPPAPPSNYQGSATSYPDSEAQLPLPDGDILDFQAPLDLDASNVWDFNMQS</sequence>
<protein>
    <recommendedName>
        <fullName evidence="4">Transcription factor domain-containing protein</fullName>
    </recommendedName>
</protein>
<feature type="compositionally biased region" description="Low complexity" evidence="1">
    <location>
        <begin position="644"/>
        <end position="658"/>
    </location>
</feature>
<evidence type="ECO:0000256" key="1">
    <source>
        <dbReference type="SAM" id="MobiDB-lite"/>
    </source>
</evidence>
<gene>
    <name evidence="2" type="ORF">COCHEDRAFT_1181067</name>
</gene>
<dbReference type="OrthoDB" id="5958943at2759"/>
<feature type="compositionally biased region" description="Low complexity" evidence="1">
    <location>
        <begin position="618"/>
        <end position="628"/>
    </location>
</feature>
<feature type="compositionally biased region" description="Low complexity" evidence="1">
    <location>
        <begin position="695"/>
        <end position="714"/>
    </location>
</feature>
<dbReference type="HOGENOM" id="CLU_006237_2_1_1"/>
<dbReference type="STRING" id="701091.M2TSE4"/>
<dbReference type="OMA" id="QPRWPCS"/>
<evidence type="ECO:0000313" key="2">
    <source>
        <dbReference type="EMBL" id="EMD89444.1"/>
    </source>
</evidence>
<feature type="region of interest" description="Disordered" evidence="1">
    <location>
        <begin position="617"/>
        <end position="658"/>
    </location>
</feature>
<dbReference type="eggNOG" id="ENOG502SPT9">
    <property type="taxonomic scope" value="Eukaryota"/>
</dbReference>
<evidence type="ECO:0008006" key="4">
    <source>
        <dbReference type="Google" id="ProtNLM"/>
    </source>
</evidence>
<dbReference type="EMBL" id="KB445579">
    <property type="protein sequence ID" value="EMD89444.1"/>
    <property type="molecule type" value="Genomic_DNA"/>
</dbReference>
<accession>M2TSE4</accession>
<feature type="compositionally biased region" description="Pro residues" evidence="1">
    <location>
        <begin position="715"/>
        <end position="725"/>
    </location>
</feature>
<evidence type="ECO:0000313" key="3">
    <source>
        <dbReference type="Proteomes" id="UP000016936"/>
    </source>
</evidence>
<proteinExistence type="predicted"/>
<feature type="region of interest" description="Disordered" evidence="1">
    <location>
        <begin position="682"/>
        <end position="750"/>
    </location>
</feature>
<reference evidence="2 3" key="1">
    <citation type="journal article" date="2012" name="PLoS Pathog.">
        <title>Diverse lifestyles and strategies of plant pathogenesis encoded in the genomes of eighteen Dothideomycetes fungi.</title>
        <authorList>
            <person name="Ohm R.A."/>
            <person name="Feau N."/>
            <person name="Henrissat B."/>
            <person name="Schoch C.L."/>
            <person name="Horwitz B.A."/>
            <person name="Barry K.W."/>
            <person name="Condon B.J."/>
            <person name="Copeland A.C."/>
            <person name="Dhillon B."/>
            <person name="Glaser F."/>
            <person name="Hesse C.N."/>
            <person name="Kosti I."/>
            <person name="LaButti K."/>
            <person name="Lindquist E.A."/>
            <person name="Lucas S."/>
            <person name="Salamov A.A."/>
            <person name="Bradshaw R.E."/>
            <person name="Ciuffetti L."/>
            <person name="Hamelin R.C."/>
            <person name="Kema G.H.J."/>
            <person name="Lawrence C."/>
            <person name="Scott J.A."/>
            <person name="Spatafora J.W."/>
            <person name="Turgeon B.G."/>
            <person name="de Wit P.J.G.M."/>
            <person name="Zhong S."/>
            <person name="Goodwin S.B."/>
            <person name="Grigoriev I.V."/>
        </authorList>
    </citation>
    <scope>NUCLEOTIDE SEQUENCE [LARGE SCALE GENOMIC DNA]</scope>
    <source>
        <strain evidence="3">C5 / ATCC 48332 / race O</strain>
    </source>
</reference>
<feature type="compositionally biased region" description="Polar residues" evidence="1">
    <location>
        <begin position="726"/>
        <end position="736"/>
    </location>
</feature>
<reference evidence="3" key="2">
    <citation type="journal article" date="2013" name="PLoS Genet.">
        <title>Comparative genome structure, secondary metabolite, and effector coding capacity across Cochliobolus pathogens.</title>
        <authorList>
            <person name="Condon B.J."/>
            <person name="Leng Y."/>
            <person name="Wu D."/>
            <person name="Bushley K.E."/>
            <person name="Ohm R.A."/>
            <person name="Otillar R."/>
            <person name="Martin J."/>
            <person name="Schackwitz W."/>
            <person name="Grimwood J."/>
            <person name="MohdZainudin N."/>
            <person name="Xue C."/>
            <person name="Wang R."/>
            <person name="Manning V.A."/>
            <person name="Dhillon B."/>
            <person name="Tu Z.J."/>
            <person name="Steffenson B.J."/>
            <person name="Salamov A."/>
            <person name="Sun H."/>
            <person name="Lowry S."/>
            <person name="LaButti K."/>
            <person name="Han J."/>
            <person name="Copeland A."/>
            <person name="Lindquist E."/>
            <person name="Barry K."/>
            <person name="Schmutz J."/>
            <person name="Baker S.E."/>
            <person name="Ciuffetti L.M."/>
            <person name="Grigoriev I.V."/>
            <person name="Zhong S."/>
            <person name="Turgeon B.G."/>
        </authorList>
    </citation>
    <scope>NUCLEOTIDE SEQUENCE [LARGE SCALE GENOMIC DNA]</scope>
    <source>
        <strain evidence="3">C5 / ATCC 48332 / race O</strain>
    </source>
</reference>
<organism evidence="2 3">
    <name type="scientific">Cochliobolus heterostrophus (strain C5 / ATCC 48332 / race O)</name>
    <name type="common">Southern corn leaf blight fungus</name>
    <name type="synonym">Bipolaris maydis</name>
    <dbReference type="NCBI Taxonomy" id="701091"/>
    <lineage>
        <taxon>Eukaryota</taxon>
        <taxon>Fungi</taxon>
        <taxon>Dikarya</taxon>
        <taxon>Ascomycota</taxon>
        <taxon>Pezizomycotina</taxon>
        <taxon>Dothideomycetes</taxon>
        <taxon>Pleosporomycetidae</taxon>
        <taxon>Pleosporales</taxon>
        <taxon>Pleosporineae</taxon>
        <taxon>Pleosporaceae</taxon>
        <taxon>Bipolaris</taxon>
    </lineage>
</organism>
<dbReference type="Proteomes" id="UP000016936">
    <property type="component" value="Unassembled WGS sequence"/>
</dbReference>